<comment type="caution">
    <text evidence="1">The sequence shown here is derived from an EMBL/GenBank/DDBJ whole genome shotgun (WGS) entry which is preliminary data.</text>
</comment>
<dbReference type="Proteomes" id="UP000233722">
    <property type="component" value="Unassembled WGS sequence"/>
</dbReference>
<evidence type="ECO:0000313" key="1">
    <source>
        <dbReference type="EMBL" id="PKU95400.1"/>
    </source>
</evidence>
<proteinExistence type="predicted"/>
<accession>A0A2N3QTX3</accession>
<name>A0A2N3QTX3_9BIFI</name>
<gene>
    <name evidence="1" type="ORF">CQR45_1044</name>
</gene>
<dbReference type="EMBL" id="PCHA01000018">
    <property type="protein sequence ID" value="PKU95400.1"/>
    <property type="molecule type" value="Genomic_DNA"/>
</dbReference>
<dbReference type="AlphaFoldDB" id="A0A2N3QTX3"/>
<sequence>MNYRSLNSIAATNIDSMRGATHESIEQLSANTNIPLSTLKARLARRYSYTLDEIELLARHWGIDGAGLLSPDFSATKAIAGREGVRDEHDDR</sequence>
<protein>
    <recommendedName>
        <fullName evidence="3">XRE family transcriptional regulator</fullName>
    </recommendedName>
</protein>
<reference evidence="1 2" key="1">
    <citation type="submission" date="2017-10" db="EMBL/GenBank/DDBJ databases">
        <title>Bifidobacterium genomics.</title>
        <authorList>
            <person name="Lugli G.A."/>
            <person name="Milani C."/>
            <person name="Mancabelli L."/>
        </authorList>
    </citation>
    <scope>NUCLEOTIDE SEQUENCE [LARGE SCALE GENOMIC DNA]</scope>
    <source>
        <strain evidence="1 2">1747B</strain>
    </source>
</reference>
<dbReference type="RefSeq" id="WP_101430865.1">
    <property type="nucleotide sequence ID" value="NZ_PCHA01000018.1"/>
</dbReference>
<evidence type="ECO:0008006" key="3">
    <source>
        <dbReference type="Google" id="ProtNLM"/>
    </source>
</evidence>
<organism evidence="1 2">
    <name type="scientific">Bifidobacterium pseudolongum subsp. globosum</name>
    <dbReference type="NCBI Taxonomy" id="1690"/>
    <lineage>
        <taxon>Bacteria</taxon>
        <taxon>Bacillati</taxon>
        <taxon>Actinomycetota</taxon>
        <taxon>Actinomycetes</taxon>
        <taxon>Bifidobacteriales</taxon>
        <taxon>Bifidobacteriaceae</taxon>
        <taxon>Bifidobacterium</taxon>
    </lineage>
</organism>
<evidence type="ECO:0000313" key="2">
    <source>
        <dbReference type="Proteomes" id="UP000233722"/>
    </source>
</evidence>